<comment type="caution">
    <text evidence="2">The sequence shown here is derived from an EMBL/GenBank/DDBJ whole genome shotgun (WGS) entry which is preliminary data.</text>
</comment>
<dbReference type="Proteomes" id="UP000824108">
    <property type="component" value="Unassembled WGS sequence"/>
</dbReference>
<evidence type="ECO:0000313" key="3">
    <source>
        <dbReference type="Proteomes" id="UP000824108"/>
    </source>
</evidence>
<protein>
    <recommendedName>
        <fullName evidence="4">Lipoprotein</fullName>
    </recommendedName>
</protein>
<dbReference type="EMBL" id="DXAV01000056">
    <property type="protein sequence ID" value="HIZ91838.1"/>
    <property type="molecule type" value="Genomic_DNA"/>
</dbReference>
<dbReference type="AlphaFoldDB" id="A0A9D2KF61"/>
<evidence type="ECO:0008006" key="4">
    <source>
        <dbReference type="Google" id="ProtNLM"/>
    </source>
</evidence>
<reference evidence="2" key="1">
    <citation type="journal article" date="2021" name="PeerJ">
        <title>Extensive microbial diversity within the chicken gut microbiome revealed by metagenomics and culture.</title>
        <authorList>
            <person name="Gilroy R."/>
            <person name="Ravi A."/>
            <person name="Getino M."/>
            <person name="Pursley I."/>
            <person name="Horton D.L."/>
            <person name="Alikhan N.F."/>
            <person name="Baker D."/>
            <person name="Gharbi K."/>
            <person name="Hall N."/>
            <person name="Watson M."/>
            <person name="Adriaenssens E.M."/>
            <person name="Foster-Nyarko E."/>
            <person name="Jarju S."/>
            <person name="Secka A."/>
            <person name="Antonio M."/>
            <person name="Oren A."/>
            <person name="Chaudhuri R.R."/>
            <person name="La Ragione R."/>
            <person name="Hildebrand F."/>
            <person name="Pallen M.J."/>
        </authorList>
    </citation>
    <scope>NUCLEOTIDE SEQUENCE</scope>
    <source>
        <strain evidence="2">CHK118-2852</strain>
    </source>
</reference>
<sequence length="134" mass="15071">MRKFALGLILPCLLLSSCCTVFTGSKQTVTFMAPNGTKIYDAATNIKIAEVKQDNTVTAKIKKEREDKQLIARKDGFQPMPFVLETTFNANSLWNILFWPGFLVDLGTGQMFKWDTPLINIELEPADNTHRSSL</sequence>
<dbReference type="PROSITE" id="PS51257">
    <property type="entry name" value="PROKAR_LIPOPROTEIN"/>
    <property type="match status" value="1"/>
</dbReference>
<gene>
    <name evidence="2" type="ORF">H9807_06965</name>
</gene>
<feature type="chain" id="PRO_5038846130" description="Lipoprotein" evidence="1">
    <location>
        <begin position="24"/>
        <end position="134"/>
    </location>
</feature>
<accession>A0A9D2KF61</accession>
<reference evidence="2" key="2">
    <citation type="submission" date="2021-04" db="EMBL/GenBank/DDBJ databases">
        <authorList>
            <person name="Gilroy R."/>
        </authorList>
    </citation>
    <scope>NUCLEOTIDE SEQUENCE</scope>
    <source>
        <strain evidence="2">CHK118-2852</strain>
    </source>
</reference>
<feature type="signal peptide" evidence="1">
    <location>
        <begin position="1"/>
        <end position="23"/>
    </location>
</feature>
<evidence type="ECO:0000313" key="2">
    <source>
        <dbReference type="EMBL" id="HIZ91838.1"/>
    </source>
</evidence>
<proteinExistence type="predicted"/>
<evidence type="ECO:0000256" key="1">
    <source>
        <dbReference type="SAM" id="SignalP"/>
    </source>
</evidence>
<keyword evidence="1" id="KW-0732">Signal</keyword>
<name>A0A9D2KF61_9BACE</name>
<organism evidence="2 3">
    <name type="scientific">Candidatus Bacteroides merdavium</name>
    <dbReference type="NCBI Taxonomy" id="2838472"/>
    <lineage>
        <taxon>Bacteria</taxon>
        <taxon>Pseudomonadati</taxon>
        <taxon>Bacteroidota</taxon>
        <taxon>Bacteroidia</taxon>
        <taxon>Bacteroidales</taxon>
        <taxon>Bacteroidaceae</taxon>
        <taxon>Bacteroides</taxon>
    </lineage>
</organism>